<organism evidence="1 2">
    <name type="scientific">Romanomermis culicivorax</name>
    <name type="common">Nematode worm</name>
    <dbReference type="NCBI Taxonomy" id="13658"/>
    <lineage>
        <taxon>Eukaryota</taxon>
        <taxon>Metazoa</taxon>
        <taxon>Ecdysozoa</taxon>
        <taxon>Nematoda</taxon>
        <taxon>Enoplea</taxon>
        <taxon>Dorylaimia</taxon>
        <taxon>Mermithida</taxon>
        <taxon>Mermithoidea</taxon>
        <taxon>Mermithidae</taxon>
        <taxon>Romanomermis</taxon>
    </lineage>
</organism>
<proteinExistence type="predicted"/>
<sequence length="140" mass="16254">MKYDTTGDVYVKLFQFFFILSGSSSIDSSLYKEKLKFHDKHTFASESFQFLQNVRYFLVSIKTLWTNIRHIKVLETQQRAKDKGDSNSFYYEPTSGFIKELRYILYEPIATTAKQTKSLSFVKEGFSLKACLAPDQVVAK</sequence>
<dbReference type="AlphaFoldDB" id="A0A915HWP5"/>
<evidence type="ECO:0000313" key="2">
    <source>
        <dbReference type="WBParaSite" id="nRc.2.0.1.t06309-RA"/>
    </source>
</evidence>
<evidence type="ECO:0000313" key="1">
    <source>
        <dbReference type="Proteomes" id="UP000887565"/>
    </source>
</evidence>
<protein>
    <submittedName>
        <fullName evidence="2">Uncharacterized protein</fullName>
    </submittedName>
</protein>
<dbReference type="WBParaSite" id="nRc.2.0.1.t06309-RA">
    <property type="protein sequence ID" value="nRc.2.0.1.t06309-RA"/>
    <property type="gene ID" value="nRc.2.0.1.g06309"/>
</dbReference>
<dbReference type="Proteomes" id="UP000887565">
    <property type="component" value="Unplaced"/>
</dbReference>
<keyword evidence="1" id="KW-1185">Reference proteome</keyword>
<accession>A0A915HWP5</accession>
<reference evidence="2" key="1">
    <citation type="submission" date="2022-11" db="UniProtKB">
        <authorList>
            <consortium name="WormBaseParasite"/>
        </authorList>
    </citation>
    <scope>IDENTIFICATION</scope>
</reference>
<name>A0A915HWP5_ROMCU</name>